<evidence type="ECO:0000259" key="1">
    <source>
        <dbReference type="Pfam" id="PF10099"/>
    </source>
</evidence>
<evidence type="ECO:0000313" key="3">
    <source>
        <dbReference type="EMBL" id="VEH96335.1"/>
    </source>
</evidence>
<organism evidence="3 5">
    <name type="scientific">Kaistella antarctica</name>
    <dbReference type="NCBI Taxonomy" id="266748"/>
    <lineage>
        <taxon>Bacteria</taxon>
        <taxon>Pseudomonadati</taxon>
        <taxon>Bacteroidota</taxon>
        <taxon>Flavobacteriia</taxon>
        <taxon>Flavobacteriales</taxon>
        <taxon>Weeksellaceae</taxon>
        <taxon>Chryseobacterium group</taxon>
        <taxon>Kaistella</taxon>
    </lineage>
</organism>
<reference evidence="2 4" key="1">
    <citation type="submission" date="2014-07" db="EMBL/GenBank/DDBJ databases">
        <authorList>
            <person name="Pisani N.G."/>
            <person name="Newman J.D."/>
        </authorList>
    </citation>
    <scope>NUCLEOTIDE SEQUENCE [LARGE SCALE GENOMIC DNA]</scope>
    <source>
        <strain evidence="2 4">LMG 24720</strain>
    </source>
</reference>
<evidence type="ECO:0000313" key="4">
    <source>
        <dbReference type="Proteomes" id="UP000028349"/>
    </source>
</evidence>
<keyword evidence="4" id="KW-1185">Reference proteome</keyword>
<sequence>MDIKTYISSGVIEAYVTGNISPEESSILECVMKNNAEVMQAVFEVQQIFEQLATSQAISPPVHLKDEILKKIDFNRTVEGTGRIVPLKLEKANKENNFSMPIWMKAASVAVLFGLGYMGYEVGSKSAELEKIAKNNTELSTKVSNLEEMNSIIMNSKRIELKGVESHPEMLADVYWHTSKKVFLEMKNLPAAPSGKQYQLWAIVDGKPVDMGMYSAKADSTVQEMKSVDNAQAFAVTLEKEGGNSTPTMEEMYVMGTI</sequence>
<gene>
    <name evidence="2" type="ORF">HY04_01035</name>
    <name evidence="3" type="ORF">NCTC13489_00418</name>
</gene>
<dbReference type="Proteomes" id="UP000270036">
    <property type="component" value="Chromosome"/>
</dbReference>
<evidence type="ECO:0000313" key="2">
    <source>
        <dbReference type="EMBL" id="KEY19843.1"/>
    </source>
</evidence>
<dbReference type="Proteomes" id="UP000028349">
    <property type="component" value="Unassembled WGS sequence"/>
</dbReference>
<dbReference type="PANTHER" id="PTHR37461">
    <property type="entry name" value="ANTI-SIGMA-K FACTOR RSKA"/>
    <property type="match status" value="1"/>
</dbReference>
<dbReference type="InterPro" id="IPR051474">
    <property type="entry name" value="Anti-sigma-K/W_factor"/>
</dbReference>
<dbReference type="EMBL" id="LR134441">
    <property type="protein sequence ID" value="VEH96335.1"/>
    <property type="molecule type" value="Genomic_DNA"/>
</dbReference>
<dbReference type="KEGG" id="cant:NCTC13489_00418"/>
<dbReference type="PANTHER" id="PTHR37461:SF1">
    <property type="entry name" value="ANTI-SIGMA-K FACTOR RSKA"/>
    <property type="match status" value="1"/>
</dbReference>
<dbReference type="RefSeq" id="WP_034716279.1">
    <property type="nucleotide sequence ID" value="NZ_FOIX01000002.1"/>
</dbReference>
<dbReference type="EMBL" id="JPEP01000001">
    <property type="protein sequence ID" value="KEY19843.1"/>
    <property type="molecule type" value="Genomic_DNA"/>
</dbReference>
<dbReference type="GO" id="GO:0016989">
    <property type="term" value="F:sigma factor antagonist activity"/>
    <property type="evidence" value="ECO:0007669"/>
    <property type="project" value="TreeGrafter"/>
</dbReference>
<dbReference type="OrthoDB" id="1420916at2"/>
<feature type="domain" description="Anti-sigma K factor RskA C-terminal" evidence="1">
    <location>
        <begin position="104"/>
        <end position="248"/>
    </location>
</feature>
<dbReference type="STRING" id="266748.HY04_01035"/>
<dbReference type="Pfam" id="PF10099">
    <property type="entry name" value="RskA_C"/>
    <property type="match status" value="1"/>
</dbReference>
<accession>A0A448NN72</accession>
<dbReference type="AlphaFoldDB" id="A0A448NN72"/>
<dbReference type="GO" id="GO:0006417">
    <property type="term" value="P:regulation of translation"/>
    <property type="evidence" value="ECO:0007669"/>
    <property type="project" value="TreeGrafter"/>
</dbReference>
<reference evidence="3 5" key="2">
    <citation type="submission" date="2018-12" db="EMBL/GenBank/DDBJ databases">
        <authorList>
            <consortium name="Pathogen Informatics"/>
        </authorList>
    </citation>
    <scope>NUCLEOTIDE SEQUENCE [LARGE SCALE GENOMIC DNA]</scope>
    <source>
        <strain evidence="3 5">NCTC13489</strain>
    </source>
</reference>
<evidence type="ECO:0000313" key="5">
    <source>
        <dbReference type="Proteomes" id="UP000270036"/>
    </source>
</evidence>
<protein>
    <submittedName>
        <fullName evidence="3">Putative anti-sigmaE protein</fullName>
    </submittedName>
</protein>
<dbReference type="GO" id="GO:0005886">
    <property type="term" value="C:plasma membrane"/>
    <property type="evidence" value="ECO:0007669"/>
    <property type="project" value="InterPro"/>
</dbReference>
<name>A0A448NN72_9FLAO</name>
<proteinExistence type="predicted"/>
<dbReference type="InterPro" id="IPR018764">
    <property type="entry name" value="RskA_C"/>
</dbReference>